<dbReference type="EMBL" id="FOXA01000013">
    <property type="protein sequence ID" value="SFP81620.1"/>
    <property type="molecule type" value="Genomic_DNA"/>
</dbReference>
<dbReference type="GO" id="GO:0009279">
    <property type="term" value="C:cell outer membrane"/>
    <property type="evidence" value="ECO:0007669"/>
    <property type="project" value="UniProtKB-SubCell"/>
</dbReference>
<dbReference type="Pfam" id="PF13488">
    <property type="entry name" value="Gly-zipper_Omp"/>
    <property type="match status" value="1"/>
</dbReference>
<dbReference type="SUPFAM" id="SSF103088">
    <property type="entry name" value="OmpA-like"/>
    <property type="match status" value="1"/>
</dbReference>
<organism evidence="7 8">
    <name type="scientific">Tranquillimonas alkanivorans</name>
    <dbReference type="NCBI Taxonomy" id="441119"/>
    <lineage>
        <taxon>Bacteria</taxon>
        <taxon>Pseudomonadati</taxon>
        <taxon>Pseudomonadota</taxon>
        <taxon>Alphaproteobacteria</taxon>
        <taxon>Rhodobacterales</taxon>
        <taxon>Roseobacteraceae</taxon>
        <taxon>Tranquillimonas</taxon>
    </lineage>
</organism>
<comment type="subcellular location">
    <subcellularLocation>
        <location evidence="1">Cell outer membrane</location>
    </subcellularLocation>
</comment>
<dbReference type="PROSITE" id="PS51257">
    <property type="entry name" value="PROKAR_LIPOPROTEIN"/>
    <property type="match status" value="1"/>
</dbReference>
<evidence type="ECO:0000313" key="7">
    <source>
        <dbReference type="EMBL" id="SFP81620.1"/>
    </source>
</evidence>
<evidence type="ECO:0000256" key="1">
    <source>
        <dbReference type="ARBA" id="ARBA00004442"/>
    </source>
</evidence>
<name>A0A1I5TF13_9RHOB</name>
<dbReference type="OrthoDB" id="9782229at2"/>
<dbReference type="Pfam" id="PF00691">
    <property type="entry name" value="OmpA"/>
    <property type="match status" value="1"/>
</dbReference>
<evidence type="ECO:0000256" key="4">
    <source>
        <dbReference type="PROSITE-ProRule" id="PRU00473"/>
    </source>
</evidence>
<dbReference type="Gene3D" id="3.30.1330.60">
    <property type="entry name" value="OmpA-like domain"/>
    <property type="match status" value="1"/>
</dbReference>
<dbReference type="STRING" id="441119.SAMN04488047_11391"/>
<evidence type="ECO:0000259" key="6">
    <source>
        <dbReference type="PROSITE" id="PS51123"/>
    </source>
</evidence>
<dbReference type="InterPro" id="IPR039567">
    <property type="entry name" value="Gly-zipper"/>
</dbReference>
<keyword evidence="2 4" id="KW-0472">Membrane</keyword>
<keyword evidence="3" id="KW-0998">Cell outer membrane</keyword>
<accession>A0A1I5TF13</accession>
<dbReference type="PROSITE" id="PS01068">
    <property type="entry name" value="OMPA_1"/>
    <property type="match status" value="1"/>
</dbReference>
<gene>
    <name evidence="7" type="ORF">SAMN04488047_11391</name>
</gene>
<dbReference type="Proteomes" id="UP000199356">
    <property type="component" value="Unassembled WGS sequence"/>
</dbReference>
<proteinExistence type="predicted"/>
<evidence type="ECO:0000256" key="5">
    <source>
        <dbReference type="SAM" id="SignalP"/>
    </source>
</evidence>
<dbReference type="InterPro" id="IPR036737">
    <property type="entry name" value="OmpA-like_sf"/>
</dbReference>
<dbReference type="PROSITE" id="PS51123">
    <property type="entry name" value="OMPA_2"/>
    <property type="match status" value="1"/>
</dbReference>
<dbReference type="AlphaFoldDB" id="A0A1I5TF13"/>
<dbReference type="InterPro" id="IPR006665">
    <property type="entry name" value="OmpA-like"/>
</dbReference>
<feature type="domain" description="OmpA-like" evidence="6">
    <location>
        <begin position="104"/>
        <end position="221"/>
    </location>
</feature>
<dbReference type="InterPro" id="IPR006690">
    <property type="entry name" value="OMPA-like_CS"/>
</dbReference>
<keyword evidence="8" id="KW-1185">Reference proteome</keyword>
<dbReference type="PANTHER" id="PTHR30329">
    <property type="entry name" value="STATOR ELEMENT OF FLAGELLAR MOTOR COMPLEX"/>
    <property type="match status" value="1"/>
</dbReference>
<feature type="chain" id="PRO_5011762587" evidence="5">
    <location>
        <begin position="23"/>
        <end position="221"/>
    </location>
</feature>
<dbReference type="PRINTS" id="PR01021">
    <property type="entry name" value="OMPADOMAIN"/>
</dbReference>
<feature type="signal peptide" evidence="5">
    <location>
        <begin position="1"/>
        <end position="22"/>
    </location>
</feature>
<dbReference type="CDD" id="cd07185">
    <property type="entry name" value="OmpA_C-like"/>
    <property type="match status" value="1"/>
</dbReference>
<evidence type="ECO:0000256" key="3">
    <source>
        <dbReference type="ARBA" id="ARBA00023237"/>
    </source>
</evidence>
<evidence type="ECO:0000313" key="8">
    <source>
        <dbReference type="Proteomes" id="UP000199356"/>
    </source>
</evidence>
<evidence type="ECO:0000256" key="2">
    <source>
        <dbReference type="ARBA" id="ARBA00023136"/>
    </source>
</evidence>
<dbReference type="InterPro" id="IPR050330">
    <property type="entry name" value="Bact_OuterMem_StrucFunc"/>
</dbReference>
<dbReference type="RefSeq" id="WP_093423937.1">
    <property type="nucleotide sequence ID" value="NZ_FOXA01000013.1"/>
</dbReference>
<dbReference type="PANTHER" id="PTHR30329:SF21">
    <property type="entry name" value="LIPOPROTEIN YIAD-RELATED"/>
    <property type="match status" value="1"/>
</dbReference>
<dbReference type="InterPro" id="IPR006664">
    <property type="entry name" value="OMP_bac"/>
</dbReference>
<keyword evidence="5" id="KW-0732">Signal</keyword>
<protein>
    <submittedName>
        <fullName evidence="7">Outer membrane protein OmpA</fullName>
    </submittedName>
</protein>
<reference evidence="7 8" key="1">
    <citation type="submission" date="2016-10" db="EMBL/GenBank/DDBJ databases">
        <authorList>
            <person name="de Groot N.N."/>
        </authorList>
    </citation>
    <scope>NUCLEOTIDE SEQUENCE [LARGE SCALE GENOMIC DNA]</scope>
    <source>
        <strain evidence="7 8">DSM 19547</strain>
    </source>
</reference>
<sequence length="221" mass="22801">MRTTKKTLICAVAATLTLGACAEQSRFGPGGDLQRTGQGALAGALAGGAIGALTEGESSERRNAAIGAVIGAGVGAAIGNQLDRQAAELRDDFSSGAIDVVNTGDRLIVRMPQDILFATDSATVAPTLRSDLGVLAQNLQRYPNSVVRVVGHTDNTGSAAYNQQLSERRAQAVTNILATNGVSGRRLAAIGAGENEPIASNLTAEGRQLNRRVEIIIVPTR</sequence>